<dbReference type="EMBL" id="LR798277">
    <property type="protein sequence ID" value="CAB5219837.1"/>
    <property type="molecule type" value="Genomic_DNA"/>
</dbReference>
<evidence type="ECO:0000313" key="2">
    <source>
        <dbReference type="EMBL" id="CAB5219837.1"/>
    </source>
</evidence>
<evidence type="ECO:0000256" key="1">
    <source>
        <dbReference type="SAM" id="MobiDB-lite"/>
    </source>
</evidence>
<organism evidence="2">
    <name type="scientific">uncultured Caudovirales phage</name>
    <dbReference type="NCBI Taxonomy" id="2100421"/>
    <lineage>
        <taxon>Viruses</taxon>
        <taxon>Duplodnaviria</taxon>
        <taxon>Heunggongvirae</taxon>
        <taxon>Uroviricota</taxon>
        <taxon>Caudoviricetes</taxon>
        <taxon>Peduoviridae</taxon>
        <taxon>Maltschvirus</taxon>
        <taxon>Maltschvirus maltsch</taxon>
    </lineage>
</organism>
<gene>
    <name evidence="2" type="ORF">UFOVP237_5</name>
</gene>
<sequence length="165" mass="16125">MTVTINGTTGIQTPLGSASAPADSNTTNSNSGLYFPTGTSVALAANGATALTADTTGVSDAVGNLRTIVQNSQTTGYTLVATDNGKIINITTGGVTVPSAIFAAGQNVVVYNNSVSAQTITQGSGVTMTLAGTVSTGNRTLSANGIATIICTGSNAFLITGTGVS</sequence>
<accession>A0A6J7WQ19</accession>
<proteinExistence type="predicted"/>
<reference evidence="2" key="1">
    <citation type="submission" date="2020-05" db="EMBL/GenBank/DDBJ databases">
        <authorList>
            <person name="Chiriac C."/>
            <person name="Salcher M."/>
            <person name="Ghai R."/>
            <person name="Kavagutti S V."/>
        </authorList>
    </citation>
    <scope>NUCLEOTIDE SEQUENCE</scope>
</reference>
<name>A0A6J7WQ19_9CAUD</name>
<feature type="region of interest" description="Disordered" evidence="1">
    <location>
        <begin position="1"/>
        <end position="27"/>
    </location>
</feature>
<protein>
    <submittedName>
        <fullName evidence="2">Uncharacterized protein</fullName>
    </submittedName>
</protein>